<dbReference type="InterPro" id="IPR000834">
    <property type="entry name" value="Peptidase_M14"/>
</dbReference>
<evidence type="ECO:0000256" key="10">
    <source>
        <dbReference type="ARBA" id="ARBA00023157"/>
    </source>
</evidence>
<dbReference type="Pfam" id="PF00246">
    <property type="entry name" value="Peptidase_M14"/>
    <property type="match status" value="1"/>
</dbReference>
<evidence type="ECO:0000256" key="12">
    <source>
        <dbReference type="PROSITE-ProRule" id="PRU01379"/>
    </source>
</evidence>
<dbReference type="SMART" id="SM00631">
    <property type="entry name" value="Zn_pept"/>
    <property type="match status" value="1"/>
</dbReference>
<evidence type="ECO:0000259" key="14">
    <source>
        <dbReference type="PROSITE" id="PS51670"/>
    </source>
</evidence>
<evidence type="ECO:0000256" key="13">
    <source>
        <dbReference type="SAM" id="MobiDB-lite"/>
    </source>
</evidence>
<comment type="cofactor">
    <cofactor evidence="1">
        <name>Zn(2+)</name>
        <dbReference type="ChEBI" id="CHEBI:29105"/>
    </cofactor>
</comment>
<organism evidence="16 17">
    <name type="scientific">Necator americanus</name>
    <name type="common">Human hookworm</name>
    <dbReference type="NCBI Taxonomy" id="51031"/>
    <lineage>
        <taxon>Eukaryota</taxon>
        <taxon>Metazoa</taxon>
        <taxon>Ecdysozoa</taxon>
        <taxon>Nematoda</taxon>
        <taxon>Chromadorea</taxon>
        <taxon>Rhabditida</taxon>
        <taxon>Rhabditina</taxon>
        <taxon>Rhabditomorpha</taxon>
        <taxon>Strongyloidea</taxon>
        <taxon>Ancylostomatidae</taxon>
        <taxon>Bunostominae</taxon>
        <taxon>Necator</taxon>
    </lineage>
</organism>
<keyword evidence="4" id="KW-0645">Protease</keyword>
<dbReference type="PRINTS" id="PR00765">
    <property type="entry name" value="CRBOXYPTASEA"/>
</dbReference>
<dbReference type="PANTHER" id="PTHR11705">
    <property type="entry name" value="PROTEASE FAMILY M14 CARBOXYPEPTIDASE A,B"/>
    <property type="match status" value="1"/>
</dbReference>
<evidence type="ECO:0000256" key="11">
    <source>
        <dbReference type="PROSITE-ProRule" id="PRU01005"/>
    </source>
</evidence>
<keyword evidence="3" id="KW-0121">Carboxypeptidase</keyword>
<comment type="similarity">
    <text evidence="2 12">Belongs to the peptidase M14 family.</text>
</comment>
<dbReference type="CDD" id="cd03860">
    <property type="entry name" value="M14_CP_A-B_like"/>
    <property type="match status" value="1"/>
</dbReference>
<feature type="active site" description="Proton donor/acceptor" evidence="12">
    <location>
        <position position="429"/>
    </location>
</feature>
<evidence type="ECO:0000313" key="16">
    <source>
        <dbReference type="EMBL" id="KAK6731140.1"/>
    </source>
</evidence>
<evidence type="ECO:0000256" key="3">
    <source>
        <dbReference type="ARBA" id="ARBA00022645"/>
    </source>
</evidence>
<dbReference type="InterPro" id="IPR003582">
    <property type="entry name" value="ShKT_dom"/>
</dbReference>
<dbReference type="SUPFAM" id="SSF54897">
    <property type="entry name" value="Protease propeptides/inhibitors"/>
    <property type="match status" value="1"/>
</dbReference>
<evidence type="ECO:0000256" key="6">
    <source>
        <dbReference type="ARBA" id="ARBA00022729"/>
    </source>
</evidence>
<proteinExistence type="inferred from homology"/>
<reference evidence="16 17" key="1">
    <citation type="submission" date="2023-08" db="EMBL/GenBank/DDBJ databases">
        <title>A Necator americanus chromosomal reference genome.</title>
        <authorList>
            <person name="Ilik V."/>
            <person name="Petrzelkova K.J."/>
            <person name="Pardy F."/>
            <person name="Fuh T."/>
            <person name="Niatou-Singa F.S."/>
            <person name="Gouil Q."/>
            <person name="Baker L."/>
            <person name="Ritchie M.E."/>
            <person name="Jex A.R."/>
            <person name="Gazzola D."/>
            <person name="Li H."/>
            <person name="Toshio Fujiwara R."/>
            <person name="Zhan B."/>
            <person name="Aroian R.V."/>
            <person name="Pafco B."/>
            <person name="Schwarz E.M."/>
        </authorList>
    </citation>
    <scope>NUCLEOTIDE SEQUENCE [LARGE SCALE GENOMIC DNA]</scope>
    <source>
        <strain evidence="16 17">Aroian</strain>
        <tissue evidence="16">Whole animal</tissue>
    </source>
</reference>
<comment type="caution">
    <text evidence="16">The sequence shown here is derived from an EMBL/GenBank/DDBJ whole genome shotgun (WGS) entry which is preliminary data.</text>
</comment>
<evidence type="ECO:0000256" key="1">
    <source>
        <dbReference type="ARBA" id="ARBA00001947"/>
    </source>
</evidence>
<feature type="domain" description="Peptidase M14" evidence="15">
    <location>
        <begin position="152"/>
        <end position="465"/>
    </location>
</feature>
<evidence type="ECO:0000259" key="15">
    <source>
        <dbReference type="PROSITE" id="PS52035"/>
    </source>
</evidence>
<evidence type="ECO:0000256" key="4">
    <source>
        <dbReference type="ARBA" id="ARBA00022670"/>
    </source>
</evidence>
<evidence type="ECO:0000256" key="7">
    <source>
        <dbReference type="ARBA" id="ARBA00022801"/>
    </source>
</evidence>
<dbReference type="PROSITE" id="PS51670">
    <property type="entry name" value="SHKT"/>
    <property type="match status" value="1"/>
</dbReference>
<dbReference type="InterPro" id="IPR003146">
    <property type="entry name" value="M14A_act_pep"/>
</dbReference>
<dbReference type="Pfam" id="PF02244">
    <property type="entry name" value="Propep_M14"/>
    <property type="match status" value="1"/>
</dbReference>
<keyword evidence="17" id="KW-1185">Reference proteome</keyword>
<name>A0ABR1BYZ3_NECAM</name>
<evidence type="ECO:0000256" key="8">
    <source>
        <dbReference type="ARBA" id="ARBA00022833"/>
    </source>
</evidence>
<feature type="compositionally biased region" description="Low complexity" evidence="13">
    <location>
        <begin position="512"/>
        <end position="539"/>
    </location>
</feature>
<dbReference type="PROSITE" id="PS00133">
    <property type="entry name" value="CARBOXYPEPT_ZN_2"/>
    <property type="match status" value="1"/>
</dbReference>
<dbReference type="InterPro" id="IPR036990">
    <property type="entry name" value="M14A-like_propep"/>
</dbReference>
<evidence type="ECO:0000256" key="2">
    <source>
        <dbReference type="ARBA" id="ARBA00005988"/>
    </source>
</evidence>
<feature type="domain" description="ShKT" evidence="14">
    <location>
        <begin position="649"/>
        <end position="685"/>
    </location>
</feature>
<feature type="region of interest" description="Disordered" evidence="13">
    <location>
        <begin position="512"/>
        <end position="542"/>
    </location>
</feature>
<protein>
    <recommendedName>
        <fullName evidence="18">ShTK domain protein</fullName>
    </recommendedName>
</protein>
<keyword evidence="8" id="KW-0862">Zinc</keyword>
<dbReference type="Pfam" id="PF01549">
    <property type="entry name" value="ShK"/>
    <property type="match status" value="1"/>
</dbReference>
<accession>A0ABR1BYZ3</accession>
<dbReference type="PROSITE" id="PS52035">
    <property type="entry name" value="PEPTIDASE_M14"/>
    <property type="match status" value="1"/>
</dbReference>
<keyword evidence="7" id="KW-0378">Hydrolase</keyword>
<dbReference type="Gene3D" id="3.40.630.10">
    <property type="entry name" value="Zn peptidases"/>
    <property type="match status" value="1"/>
</dbReference>
<evidence type="ECO:0000256" key="9">
    <source>
        <dbReference type="ARBA" id="ARBA00023049"/>
    </source>
</evidence>
<comment type="caution">
    <text evidence="11">Lacks conserved residue(s) required for the propagation of feature annotation.</text>
</comment>
<dbReference type="SUPFAM" id="SSF53187">
    <property type="entry name" value="Zn-dependent exopeptidases"/>
    <property type="match status" value="1"/>
</dbReference>
<evidence type="ECO:0000313" key="17">
    <source>
        <dbReference type="Proteomes" id="UP001303046"/>
    </source>
</evidence>
<dbReference type="PANTHER" id="PTHR11705:SF51">
    <property type="entry name" value="CARBOXYPEPTIDASE SURO-1-RELATED"/>
    <property type="match status" value="1"/>
</dbReference>
<dbReference type="SMART" id="SM00254">
    <property type="entry name" value="ShKT"/>
    <property type="match status" value="1"/>
</dbReference>
<keyword evidence="6" id="KW-0732">Signal</keyword>
<keyword evidence="10" id="KW-1015">Disulfide bond</keyword>
<keyword evidence="5" id="KW-0479">Metal-binding</keyword>
<evidence type="ECO:0000256" key="5">
    <source>
        <dbReference type="ARBA" id="ARBA00022723"/>
    </source>
</evidence>
<dbReference type="InterPro" id="IPR057247">
    <property type="entry name" value="CARBOXYPEPT_ZN_2"/>
</dbReference>
<gene>
    <name evidence="16" type="primary">Necator_chrI.g3671</name>
    <name evidence="16" type="ORF">RB195_007542</name>
</gene>
<sequence length="700" mass="80699">MSLKRIPLFFPGPLVLLFVTISVRLTVAEKFLLYHVQPNDSRGMRELRKLQMMDHKYQVDFWKEPNHFGDFADIMISSKNALDMERRFRRANITYDIRVPDVEKLIIRNERTNRKRTGYGRRAHDDPILDSEPDGDLSRVGKLKKAKYSFGDYASYADMMKYMRTIEFYYPNITKIVRLGVTHEGKPIEGMKIGYPISATNKRAIWVDGNIHAREWASSHTALFFINQLVSGYGKDDTITHYVNSLNFYVMPCLNPDGYEYTRSSPNPSVRLWRKNRSPEKCHRSLWGGEKCCQGVDLNRNFKFHWAESGSSYEPCSNIYHGDHVFSEPESRAVRDFLDSEELRGKVDGFITLHSYAQLWIYPYSHAQQNYPEDISELRRTARRAINRLHRQYGTEYRMGTGADTLSPASGGSDDWAKANGIKYVYLVELRPEYELSNGFILHKKELIPTAVETFEGVKEVIEAVLEHNKIRRDPLSRIAPQLRRKQLYRMHLLGLANGMKSTLASSEKTSTSLATVTPSTPTTTQQTTTITGSGSETTGAPEIFVPTRARPWLTYRPRERQTTKWRSMHFDKYTTTTPHAESTVADRTDTVTGDPIKINGDVTTMTPSSDEFTMTSTDQPTLTTMPRRTTEIVFFTHTRPSTFRDPKCRDMRYSCAFWLQHNPAVCSEQESFMRAQCAYTCKFCISELDTQDEAERKKH</sequence>
<evidence type="ECO:0008006" key="18">
    <source>
        <dbReference type="Google" id="ProtNLM"/>
    </source>
</evidence>
<dbReference type="Gene3D" id="3.30.70.340">
    <property type="entry name" value="Metallocarboxypeptidase-like"/>
    <property type="match status" value="1"/>
</dbReference>
<dbReference type="Proteomes" id="UP001303046">
    <property type="component" value="Unassembled WGS sequence"/>
</dbReference>
<keyword evidence="9" id="KW-0482">Metalloprotease</keyword>
<dbReference type="EMBL" id="JAVFWL010000001">
    <property type="protein sequence ID" value="KAK6731140.1"/>
    <property type="molecule type" value="Genomic_DNA"/>
</dbReference>